<keyword evidence="4" id="KW-0540">Nuclease</keyword>
<evidence type="ECO:0000256" key="6">
    <source>
        <dbReference type="ARBA" id="ARBA00022801"/>
    </source>
</evidence>
<accession>A0A2I0A1I6</accession>
<dbReference type="EMBL" id="KZ452038">
    <property type="protein sequence ID" value="PKA49404.1"/>
    <property type="molecule type" value="Genomic_DNA"/>
</dbReference>
<keyword evidence="3" id="KW-0548">Nucleotidyltransferase</keyword>
<dbReference type="InterPro" id="IPR043128">
    <property type="entry name" value="Rev_trsase/Diguanyl_cyclase"/>
</dbReference>
<dbReference type="InterPro" id="IPR053134">
    <property type="entry name" value="RNA-dir_DNA_polymerase"/>
</dbReference>
<evidence type="ECO:0000256" key="2">
    <source>
        <dbReference type="ARBA" id="ARBA00022679"/>
    </source>
</evidence>
<dbReference type="Pfam" id="PF00078">
    <property type="entry name" value="RVT_1"/>
    <property type="match status" value="1"/>
</dbReference>
<gene>
    <name evidence="9" type="ORF">AXF42_Ash016593</name>
</gene>
<sequence>MQMALSFTAAQKGKAPKVTGAPAKVLPSPGLSQLEVSYPQWLTNIVMVKKANEKWGMCVDFRTLNQACPKDTYPLPRIDTMVDRTFRYEIMSFLDAFSGYHQIRMAKEDEEKTAFITDFGTYCYNVMPFGLKNADATYMIDAVFRDQRGRNLLVHLHTHLVKSKTLEGHLGDLRKTLDPSECLTSNLILPSALSVLPQESFWAI</sequence>
<dbReference type="GO" id="GO:0004519">
    <property type="term" value="F:endonuclease activity"/>
    <property type="evidence" value="ECO:0007669"/>
    <property type="project" value="UniProtKB-KW"/>
</dbReference>
<evidence type="ECO:0000256" key="3">
    <source>
        <dbReference type="ARBA" id="ARBA00022695"/>
    </source>
</evidence>
<dbReference type="GO" id="GO:0003964">
    <property type="term" value="F:RNA-directed DNA polymerase activity"/>
    <property type="evidence" value="ECO:0007669"/>
    <property type="project" value="UniProtKB-KW"/>
</dbReference>
<keyword evidence="10" id="KW-1185">Reference proteome</keyword>
<dbReference type="Gene3D" id="3.10.10.10">
    <property type="entry name" value="HIV Type 1 Reverse Transcriptase, subunit A, domain 1"/>
    <property type="match status" value="1"/>
</dbReference>
<protein>
    <submittedName>
        <fullName evidence="9">RNA-directed DNA polymerase like</fullName>
    </submittedName>
</protein>
<evidence type="ECO:0000259" key="8">
    <source>
        <dbReference type="Pfam" id="PF00078"/>
    </source>
</evidence>
<dbReference type="SUPFAM" id="SSF56672">
    <property type="entry name" value="DNA/RNA polymerases"/>
    <property type="match status" value="1"/>
</dbReference>
<evidence type="ECO:0000256" key="4">
    <source>
        <dbReference type="ARBA" id="ARBA00022722"/>
    </source>
</evidence>
<reference evidence="9 10" key="1">
    <citation type="journal article" date="2017" name="Nature">
        <title>The Apostasia genome and the evolution of orchids.</title>
        <authorList>
            <person name="Zhang G.Q."/>
            <person name="Liu K.W."/>
            <person name="Li Z."/>
            <person name="Lohaus R."/>
            <person name="Hsiao Y.Y."/>
            <person name="Niu S.C."/>
            <person name="Wang J.Y."/>
            <person name="Lin Y.C."/>
            <person name="Xu Q."/>
            <person name="Chen L.J."/>
            <person name="Yoshida K."/>
            <person name="Fujiwara S."/>
            <person name="Wang Z.W."/>
            <person name="Zhang Y.Q."/>
            <person name="Mitsuda N."/>
            <person name="Wang M."/>
            <person name="Liu G.H."/>
            <person name="Pecoraro L."/>
            <person name="Huang H.X."/>
            <person name="Xiao X.J."/>
            <person name="Lin M."/>
            <person name="Wu X.Y."/>
            <person name="Wu W.L."/>
            <person name="Chen Y.Y."/>
            <person name="Chang S.B."/>
            <person name="Sakamoto S."/>
            <person name="Ohme-Takagi M."/>
            <person name="Yagi M."/>
            <person name="Zeng S.J."/>
            <person name="Shen C.Y."/>
            <person name="Yeh C.M."/>
            <person name="Luo Y.B."/>
            <person name="Tsai W.C."/>
            <person name="Van de Peer Y."/>
            <person name="Liu Z.J."/>
        </authorList>
    </citation>
    <scope>NUCLEOTIDE SEQUENCE [LARGE SCALE GENOMIC DNA]</scope>
    <source>
        <strain evidence="10">cv. Shenzhen</strain>
        <tissue evidence="9">Stem</tissue>
    </source>
</reference>
<dbReference type="Proteomes" id="UP000236161">
    <property type="component" value="Unassembled WGS sequence"/>
</dbReference>
<evidence type="ECO:0000256" key="7">
    <source>
        <dbReference type="ARBA" id="ARBA00022918"/>
    </source>
</evidence>
<feature type="domain" description="Reverse transcriptase" evidence="8">
    <location>
        <begin position="48"/>
        <end position="150"/>
    </location>
</feature>
<dbReference type="CDD" id="cd01647">
    <property type="entry name" value="RT_LTR"/>
    <property type="match status" value="1"/>
</dbReference>
<name>A0A2I0A1I6_9ASPA</name>
<evidence type="ECO:0000256" key="5">
    <source>
        <dbReference type="ARBA" id="ARBA00022759"/>
    </source>
</evidence>
<evidence type="ECO:0000313" key="10">
    <source>
        <dbReference type="Proteomes" id="UP000236161"/>
    </source>
</evidence>
<dbReference type="InterPro" id="IPR043502">
    <property type="entry name" value="DNA/RNA_pol_sf"/>
</dbReference>
<dbReference type="FunFam" id="3.10.10.10:FF:000007">
    <property type="entry name" value="Retrovirus-related Pol polyprotein from transposon 17.6-like Protein"/>
    <property type="match status" value="1"/>
</dbReference>
<dbReference type="GO" id="GO:0008233">
    <property type="term" value="F:peptidase activity"/>
    <property type="evidence" value="ECO:0007669"/>
    <property type="project" value="UniProtKB-KW"/>
</dbReference>
<dbReference type="PANTHER" id="PTHR24559">
    <property type="entry name" value="TRANSPOSON TY3-I GAG-POL POLYPROTEIN"/>
    <property type="match status" value="1"/>
</dbReference>
<keyword evidence="1" id="KW-0645">Protease</keyword>
<dbReference type="AlphaFoldDB" id="A0A2I0A1I6"/>
<proteinExistence type="predicted"/>
<dbReference type="GO" id="GO:0006508">
    <property type="term" value="P:proteolysis"/>
    <property type="evidence" value="ECO:0007669"/>
    <property type="project" value="UniProtKB-KW"/>
</dbReference>
<keyword evidence="2" id="KW-0808">Transferase</keyword>
<organism evidence="9 10">
    <name type="scientific">Apostasia shenzhenica</name>
    <dbReference type="NCBI Taxonomy" id="1088818"/>
    <lineage>
        <taxon>Eukaryota</taxon>
        <taxon>Viridiplantae</taxon>
        <taxon>Streptophyta</taxon>
        <taxon>Embryophyta</taxon>
        <taxon>Tracheophyta</taxon>
        <taxon>Spermatophyta</taxon>
        <taxon>Magnoliopsida</taxon>
        <taxon>Liliopsida</taxon>
        <taxon>Asparagales</taxon>
        <taxon>Orchidaceae</taxon>
        <taxon>Apostasioideae</taxon>
        <taxon>Apostasia</taxon>
    </lineage>
</organism>
<keyword evidence="6" id="KW-0378">Hydrolase</keyword>
<dbReference type="Gene3D" id="3.30.70.270">
    <property type="match status" value="1"/>
</dbReference>
<dbReference type="OrthoDB" id="6508513at2759"/>
<keyword evidence="7 9" id="KW-0695">RNA-directed DNA polymerase</keyword>
<evidence type="ECO:0000313" key="9">
    <source>
        <dbReference type="EMBL" id="PKA49404.1"/>
    </source>
</evidence>
<dbReference type="PANTHER" id="PTHR24559:SF430">
    <property type="entry name" value="RNA-DIRECTED DNA POLYMERASE"/>
    <property type="match status" value="1"/>
</dbReference>
<keyword evidence="5" id="KW-0255">Endonuclease</keyword>
<evidence type="ECO:0000256" key="1">
    <source>
        <dbReference type="ARBA" id="ARBA00022670"/>
    </source>
</evidence>
<dbReference type="InterPro" id="IPR000477">
    <property type="entry name" value="RT_dom"/>
</dbReference>